<keyword evidence="1" id="KW-0812">Transmembrane</keyword>
<evidence type="ECO:0000313" key="3">
    <source>
        <dbReference type="Proteomes" id="UP000003163"/>
    </source>
</evidence>
<sequence length="146" mass="17225">MKVCRTVPKMTAVRIRHPCKQLNKYIYISPIFFLLFLCTPLEQVTRRVRQQCIKSRQSFSFSYKRSLCKSGRQIIDCLKKSSTTHGVRTLRPSKFNKKTNRNNKIVSFNNNEFKIGNSLFSFNTYLTSLNYSKNIKINKILKKLFN</sequence>
<proteinExistence type="predicted"/>
<dbReference type="AlphaFoldDB" id="J8ZW17"/>
<dbReference type="EMBL" id="AFBI03000028">
    <property type="protein sequence ID" value="EJW03873.1"/>
    <property type="molecule type" value="Genomic_DNA"/>
</dbReference>
<organism evidence="2 3">
    <name type="scientific">Edhazardia aedis (strain USNM 41457)</name>
    <name type="common">Microsporidian parasite</name>
    <dbReference type="NCBI Taxonomy" id="1003232"/>
    <lineage>
        <taxon>Eukaryota</taxon>
        <taxon>Fungi</taxon>
        <taxon>Fungi incertae sedis</taxon>
        <taxon>Microsporidia</taxon>
        <taxon>Edhazardia</taxon>
    </lineage>
</organism>
<reference evidence="2 3" key="1">
    <citation type="submission" date="2011-08" db="EMBL/GenBank/DDBJ databases">
        <authorList>
            <person name="Liu Z.J."/>
            <person name="Shi F.L."/>
            <person name="Lu J.Q."/>
            <person name="Li M."/>
            <person name="Wang Z.L."/>
        </authorList>
    </citation>
    <scope>NUCLEOTIDE SEQUENCE [LARGE SCALE GENOMIC DNA]</scope>
    <source>
        <strain evidence="2 3">USNM 41457</strain>
    </source>
</reference>
<feature type="transmembrane region" description="Helical" evidence="1">
    <location>
        <begin position="25"/>
        <end position="41"/>
    </location>
</feature>
<gene>
    <name evidence="2" type="ORF">EDEG_01826</name>
</gene>
<dbReference type="Proteomes" id="UP000003163">
    <property type="component" value="Unassembled WGS sequence"/>
</dbReference>
<reference evidence="3" key="2">
    <citation type="submission" date="2015-07" db="EMBL/GenBank/DDBJ databases">
        <title>Contrasting host-pathogen interactions and genome evolution in two generalist and specialist microsporidian pathogens of mosquitoes.</title>
        <authorList>
            <consortium name="The Broad Institute Genomics Platform"/>
            <consortium name="The Broad Institute Genome Sequencing Center for Infectious Disease"/>
            <person name="Cuomo C.A."/>
            <person name="Sanscrainte N.D."/>
            <person name="Goldberg J.M."/>
            <person name="Heiman D."/>
            <person name="Young S."/>
            <person name="Zeng Q."/>
            <person name="Becnel J.J."/>
            <person name="Birren B.W."/>
        </authorList>
    </citation>
    <scope>NUCLEOTIDE SEQUENCE [LARGE SCALE GENOMIC DNA]</scope>
    <source>
        <strain evidence="3">USNM 41457</strain>
    </source>
</reference>
<keyword evidence="1" id="KW-1133">Transmembrane helix</keyword>
<dbReference type="InParanoid" id="J8ZW17"/>
<accession>J8ZW17</accession>
<protein>
    <submittedName>
        <fullName evidence="2">Uncharacterized protein</fullName>
    </submittedName>
</protein>
<dbReference type="HOGENOM" id="CLU_1777403_0_0_1"/>
<evidence type="ECO:0000313" key="2">
    <source>
        <dbReference type="EMBL" id="EJW03873.1"/>
    </source>
</evidence>
<dbReference type="VEuPathDB" id="MicrosporidiaDB:EDEG_01826"/>
<comment type="caution">
    <text evidence="2">The sequence shown here is derived from an EMBL/GenBank/DDBJ whole genome shotgun (WGS) entry which is preliminary data.</text>
</comment>
<evidence type="ECO:0000256" key="1">
    <source>
        <dbReference type="SAM" id="Phobius"/>
    </source>
</evidence>
<name>J8ZW17_EDHAE</name>
<keyword evidence="3" id="KW-1185">Reference proteome</keyword>
<keyword evidence="1" id="KW-0472">Membrane</keyword>